<proteinExistence type="predicted"/>
<keyword evidence="9" id="KW-1185">Reference proteome</keyword>
<dbReference type="InterPro" id="IPR051258">
    <property type="entry name" value="Diverse_Substrate_Transporter"/>
</dbReference>
<dbReference type="PATRIC" id="fig|768679.9.peg.1839"/>
<dbReference type="PANTHER" id="PTHR42920:SF24">
    <property type="entry name" value="AROMATIC AMINO ACID EXPORTER YDDG"/>
    <property type="match status" value="1"/>
</dbReference>
<dbReference type="eggNOG" id="arCOG00271">
    <property type="taxonomic scope" value="Archaea"/>
</dbReference>
<feature type="transmembrane region" description="Helical" evidence="6">
    <location>
        <begin position="266"/>
        <end position="284"/>
    </location>
</feature>
<dbReference type="RefSeq" id="WP_014127689.1">
    <property type="nucleotide sequence ID" value="NC_016070.1"/>
</dbReference>
<feature type="transmembrane region" description="Helical" evidence="6">
    <location>
        <begin position="241"/>
        <end position="260"/>
    </location>
</feature>
<dbReference type="SUPFAM" id="SSF103481">
    <property type="entry name" value="Multidrug resistance efflux transporter EmrE"/>
    <property type="match status" value="2"/>
</dbReference>
<dbReference type="InterPro" id="IPR000620">
    <property type="entry name" value="EamA_dom"/>
</dbReference>
<reference evidence="8 9" key="1">
    <citation type="journal article" date="2011" name="PLoS ONE">
        <title>The complete genome sequence of Thermoproteus tenax: a physiologically versatile member of the Crenarchaeota.</title>
        <authorList>
            <person name="Siebers B."/>
            <person name="Zaparty M."/>
            <person name="Raddatz G."/>
            <person name="Tjaden B."/>
            <person name="Albers S.V."/>
            <person name="Bell S.D."/>
            <person name="Blombach F."/>
            <person name="Kletzin A."/>
            <person name="Kyrpides N."/>
            <person name="Lanz C."/>
            <person name="Plagens A."/>
            <person name="Rampp M."/>
            <person name="Rosinus A."/>
            <person name="von Jan M."/>
            <person name="Makarova K.S."/>
            <person name="Klenk H.P."/>
            <person name="Schuster S.C."/>
            <person name="Hensel R."/>
        </authorList>
    </citation>
    <scope>NUCLEOTIDE SEQUENCE [LARGE SCALE GENOMIC DNA]</scope>
    <source>
        <strain evidence="9">ATCC 35583 / DSM 2078 / JCM 9277 / NBRC 100435 / Kra 1</strain>
    </source>
</reference>
<protein>
    <submittedName>
        <fullName evidence="8">Integral membrane protein</fullName>
    </submittedName>
</protein>
<keyword evidence="5 6" id="KW-0472">Membrane</keyword>
<evidence type="ECO:0000256" key="3">
    <source>
        <dbReference type="ARBA" id="ARBA00022692"/>
    </source>
</evidence>
<evidence type="ECO:0000256" key="2">
    <source>
        <dbReference type="ARBA" id="ARBA00022475"/>
    </source>
</evidence>
<dbReference type="STRING" id="768679.TTX_1814"/>
<evidence type="ECO:0000313" key="8">
    <source>
        <dbReference type="EMBL" id="CCC82435.1"/>
    </source>
</evidence>
<evidence type="ECO:0000256" key="4">
    <source>
        <dbReference type="ARBA" id="ARBA00022989"/>
    </source>
</evidence>
<dbReference type="GO" id="GO:0005886">
    <property type="term" value="C:plasma membrane"/>
    <property type="evidence" value="ECO:0007669"/>
    <property type="project" value="UniProtKB-SubCell"/>
</dbReference>
<dbReference type="PaxDb" id="768679-TTX_1814"/>
<keyword evidence="3 6" id="KW-0812">Transmembrane</keyword>
<dbReference type="OrthoDB" id="42541at2157"/>
<feature type="transmembrane region" description="Helical" evidence="6">
    <location>
        <begin position="70"/>
        <end position="90"/>
    </location>
</feature>
<dbReference type="HOGENOM" id="CLU_1064041_0_0_2"/>
<sequence length="289" mass="29991">MPIPSARTSESGLWTRRGIAVAKILSAAALWSTIGLASVFSGNYVVLSLFRSATAAAISLPLFRSTSRAAITSGLLLGVLFTVYPLAASLAGLGPAAYLLYTAPLWTTALSAVFGERPSAYDYISVGLVLAAVGLMVEASQRGSINPLGLIAGLASGVVYGSYIAVARRYSRVGGELHTSLGAMPYTLAVAAPAAIVYIAVFGPGDLTRPALFGAYLGVFCTIIPYRLFSSGVREIGAVEASVIATLEPVLAAVWGYVFLGQAPTHTILLSYALITLAALLTALKSRRQ</sequence>
<dbReference type="GeneID" id="11262701"/>
<feature type="transmembrane region" description="Helical" evidence="6">
    <location>
        <begin position="211"/>
        <end position="229"/>
    </location>
</feature>
<evidence type="ECO:0000256" key="6">
    <source>
        <dbReference type="SAM" id="Phobius"/>
    </source>
</evidence>
<feature type="transmembrane region" description="Helical" evidence="6">
    <location>
        <begin position="145"/>
        <end position="166"/>
    </location>
</feature>
<dbReference type="AlphaFoldDB" id="G4RLJ0"/>
<feature type="domain" description="EamA" evidence="7">
    <location>
        <begin position="148"/>
        <end position="282"/>
    </location>
</feature>
<dbReference type="Proteomes" id="UP000002654">
    <property type="component" value="Chromosome"/>
</dbReference>
<dbReference type="Pfam" id="PF00892">
    <property type="entry name" value="EamA"/>
    <property type="match status" value="1"/>
</dbReference>
<gene>
    <name evidence="8" type="ordered locus">TTX_1814</name>
</gene>
<evidence type="ECO:0000259" key="7">
    <source>
        <dbReference type="Pfam" id="PF00892"/>
    </source>
</evidence>
<keyword evidence="4 6" id="KW-1133">Transmembrane helix</keyword>
<accession>G4RLJ0</accession>
<dbReference type="InterPro" id="IPR037185">
    <property type="entry name" value="EmrE-like"/>
</dbReference>
<name>G4RLJ0_THETK</name>
<dbReference type="PANTHER" id="PTHR42920">
    <property type="entry name" value="OS03G0707200 PROTEIN-RELATED"/>
    <property type="match status" value="1"/>
</dbReference>
<organism evidence="8 9">
    <name type="scientific">Thermoproteus tenax (strain ATCC 35583 / DSM 2078 / JCM 9277 / NBRC 100435 / Kra 1)</name>
    <dbReference type="NCBI Taxonomy" id="768679"/>
    <lineage>
        <taxon>Archaea</taxon>
        <taxon>Thermoproteota</taxon>
        <taxon>Thermoprotei</taxon>
        <taxon>Thermoproteales</taxon>
        <taxon>Thermoproteaceae</taxon>
        <taxon>Thermoproteus</taxon>
    </lineage>
</organism>
<evidence type="ECO:0000256" key="5">
    <source>
        <dbReference type="ARBA" id="ARBA00023136"/>
    </source>
</evidence>
<evidence type="ECO:0000313" key="9">
    <source>
        <dbReference type="Proteomes" id="UP000002654"/>
    </source>
</evidence>
<keyword evidence="2" id="KW-1003">Cell membrane</keyword>
<comment type="subcellular location">
    <subcellularLocation>
        <location evidence="1">Cell membrane</location>
        <topology evidence="1">Multi-pass membrane protein</topology>
    </subcellularLocation>
</comment>
<evidence type="ECO:0000256" key="1">
    <source>
        <dbReference type="ARBA" id="ARBA00004651"/>
    </source>
</evidence>
<dbReference type="EMBL" id="FN869859">
    <property type="protein sequence ID" value="CCC82435.1"/>
    <property type="molecule type" value="Genomic_DNA"/>
</dbReference>
<dbReference type="KEGG" id="ttn:TTX_1814"/>
<feature type="transmembrane region" description="Helical" evidence="6">
    <location>
        <begin position="186"/>
        <end position="205"/>
    </location>
</feature>